<dbReference type="GeneID" id="54408546"/>
<gene>
    <name evidence="1" type="ORF">P153DRAFT_366731</name>
</gene>
<evidence type="ECO:0000313" key="2">
    <source>
        <dbReference type="Proteomes" id="UP000799771"/>
    </source>
</evidence>
<dbReference type="Proteomes" id="UP000799771">
    <property type="component" value="Unassembled WGS sequence"/>
</dbReference>
<keyword evidence="2" id="KW-1185">Reference proteome</keyword>
<proteinExistence type="predicted"/>
<dbReference type="PANTHER" id="PTHR42085">
    <property type="entry name" value="F-BOX DOMAIN-CONTAINING PROTEIN"/>
    <property type="match status" value="1"/>
</dbReference>
<dbReference type="PANTHER" id="PTHR42085:SF1">
    <property type="entry name" value="F-BOX DOMAIN-CONTAINING PROTEIN"/>
    <property type="match status" value="1"/>
</dbReference>
<sequence length="244" mass="28592">METLQPLLFRLPRELRDEIYQYTLDDDLKQQRLDFQQRHDVRERAITPPIRALPPICGVSKQVYYEATPFFLSQITPLSLTVETTCWLRKWLATFPSETGYRAIRQLAFRSFHGPEQIKGFELIALCPNLRSLDVMFGDEYSDPGTVPSLAIESLSSAANAYDTLENIVVMHQLHRYIEIPKLERMDFGFHDWQGDVSCERARQVMEWLRVKFHAKGRDVHIECQQMRQEMSDSDDDFVCALWD</sequence>
<dbReference type="RefSeq" id="XP_033523709.1">
    <property type="nucleotide sequence ID" value="XM_033668114.1"/>
</dbReference>
<dbReference type="AlphaFoldDB" id="A0A6A6AC06"/>
<reference evidence="1" key="1">
    <citation type="journal article" date="2020" name="Stud. Mycol.">
        <title>101 Dothideomycetes genomes: a test case for predicting lifestyles and emergence of pathogens.</title>
        <authorList>
            <person name="Haridas S."/>
            <person name="Albert R."/>
            <person name="Binder M."/>
            <person name="Bloem J."/>
            <person name="Labutti K."/>
            <person name="Salamov A."/>
            <person name="Andreopoulos B."/>
            <person name="Baker S."/>
            <person name="Barry K."/>
            <person name="Bills G."/>
            <person name="Bluhm B."/>
            <person name="Cannon C."/>
            <person name="Castanera R."/>
            <person name="Culley D."/>
            <person name="Daum C."/>
            <person name="Ezra D."/>
            <person name="Gonzalez J."/>
            <person name="Henrissat B."/>
            <person name="Kuo A."/>
            <person name="Liang C."/>
            <person name="Lipzen A."/>
            <person name="Lutzoni F."/>
            <person name="Magnuson J."/>
            <person name="Mondo S."/>
            <person name="Nolan M."/>
            <person name="Ohm R."/>
            <person name="Pangilinan J."/>
            <person name="Park H.-J."/>
            <person name="Ramirez L."/>
            <person name="Alfaro M."/>
            <person name="Sun H."/>
            <person name="Tritt A."/>
            <person name="Yoshinaga Y."/>
            <person name="Zwiers L.-H."/>
            <person name="Turgeon B."/>
            <person name="Goodwin S."/>
            <person name="Spatafora J."/>
            <person name="Crous P."/>
            <person name="Grigoriev I."/>
        </authorList>
    </citation>
    <scope>NUCLEOTIDE SEQUENCE</scope>
    <source>
        <strain evidence="1">CBS 119687</strain>
    </source>
</reference>
<evidence type="ECO:0008006" key="3">
    <source>
        <dbReference type="Google" id="ProtNLM"/>
    </source>
</evidence>
<accession>A0A6A6AC06</accession>
<evidence type="ECO:0000313" key="1">
    <source>
        <dbReference type="EMBL" id="KAF2129320.1"/>
    </source>
</evidence>
<name>A0A6A6AC06_9PLEO</name>
<dbReference type="InterPro" id="IPR038883">
    <property type="entry name" value="AN11006-like"/>
</dbReference>
<dbReference type="OrthoDB" id="72726at2759"/>
<protein>
    <recommendedName>
        <fullName evidence="3">F-box domain-containing protein</fullName>
    </recommendedName>
</protein>
<dbReference type="EMBL" id="ML977506">
    <property type="protein sequence ID" value="KAF2129320.1"/>
    <property type="molecule type" value="Genomic_DNA"/>
</dbReference>
<organism evidence="1 2">
    <name type="scientific">Dothidotthia symphoricarpi CBS 119687</name>
    <dbReference type="NCBI Taxonomy" id="1392245"/>
    <lineage>
        <taxon>Eukaryota</taxon>
        <taxon>Fungi</taxon>
        <taxon>Dikarya</taxon>
        <taxon>Ascomycota</taxon>
        <taxon>Pezizomycotina</taxon>
        <taxon>Dothideomycetes</taxon>
        <taxon>Pleosporomycetidae</taxon>
        <taxon>Pleosporales</taxon>
        <taxon>Dothidotthiaceae</taxon>
        <taxon>Dothidotthia</taxon>
    </lineage>
</organism>